<name>A0A4D9FAL0_9SAUR</name>
<reference evidence="1 2" key="1">
    <citation type="submission" date="2019-04" db="EMBL/GenBank/DDBJ databases">
        <title>Draft genome of the big-headed turtle Platysternon megacephalum.</title>
        <authorList>
            <person name="Gong S."/>
        </authorList>
    </citation>
    <scope>NUCLEOTIDE SEQUENCE [LARGE SCALE GENOMIC DNA]</scope>
    <source>
        <strain evidence="1">DO16091913</strain>
        <tissue evidence="1">Muscle</tissue>
    </source>
</reference>
<sequence length="115" mass="12840">MLVAMSHTKIEARAPFNLCPSLPTKKGWESIRHAATILFPQKEDPGHSYMIVSGVGGEEGEERPYSSVQPSVSRAQSNHHEFEDLSYLQFNFCSNGICLEASLFYLLKLETYSVG</sequence>
<dbReference type="EMBL" id="QXTE01000009">
    <property type="protein sequence ID" value="TFK14554.1"/>
    <property type="molecule type" value="Genomic_DNA"/>
</dbReference>
<evidence type="ECO:0000313" key="1">
    <source>
        <dbReference type="EMBL" id="TFK14554.1"/>
    </source>
</evidence>
<keyword evidence="2" id="KW-1185">Reference proteome</keyword>
<protein>
    <submittedName>
        <fullName evidence="1">Collagen alpha-1(X) chain</fullName>
    </submittedName>
</protein>
<reference evidence="1 2" key="2">
    <citation type="submission" date="2019-04" db="EMBL/GenBank/DDBJ databases">
        <title>The genome sequence of big-headed turtle.</title>
        <authorList>
            <person name="Gong S."/>
        </authorList>
    </citation>
    <scope>NUCLEOTIDE SEQUENCE [LARGE SCALE GENOMIC DNA]</scope>
    <source>
        <strain evidence="1">DO16091913</strain>
        <tissue evidence="1">Muscle</tissue>
    </source>
</reference>
<gene>
    <name evidence="1" type="ORF">DR999_PMT01920</name>
</gene>
<organism evidence="1 2">
    <name type="scientific">Platysternon megacephalum</name>
    <name type="common">big-headed turtle</name>
    <dbReference type="NCBI Taxonomy" id="55544"/>
    <lineage>
        <taxon>Eukaryota</taxon>
        <taxon>Metazoa</taxon>
        <taxon>Chordata</taxon>
        <taxon>Craniata</taxon>
        <taxon>Vertebrata</taxon>
        <taxon>Euteleostomi</taxon>
        <taxon>Archelosauria</taxon>
        <taxon>Testudinata</taxon>
        <taxon>Testudines</taxon>
        <taxon>Cryptodira</taxon>
        <taxon>Durocryptodira</taxon>
        <taxon>Testudinoidea</taxon>
        <taxon>Platysternidae</taxon>
        <taxon>Platysternon</taxon>
    </lineage>
</organism>
<comment type="caution">
    <text evidence="1">The sequence shown here is derived from an EMBL/GenBank/DDBJ whole genome shotgun (WGS) entry which is preliminary data.</text>
</comment>
<keyword evidence="1" id="KW-0176">Collagen</keyword>
<dbReference type="GO" id="GO:0005581">
    <property type="term" value="C:collagen trimer"/>
    <property type="evidence" value="ECO:0007669"/>
    <property type="project" value="UniProtKB-KW"/>
</dbReference>
<dbReference type="Proteomes" id="UP000297703">
    <property type="component" value="Unassembled WGS sequence"/>
</dbReference>
<dbReference type="AlphaFoldDB" id="A0A4D9FAL0"/>
<accession>A0A4D9FAL0</accession>
<evidence type="ECO:0000313" key="2">
    <source>
        <dbReference type="Proteomes" id="UP000297703"/>
    </source>
</evidence>
<proteinExistence type="predicted"/>